<organism evidence="2 3">
    <name type="scientific">Magnaporthiopsis poae (strain ATCC 64411 / 73-15)</name>
    <name type="common">Kentucky bluegrass fungus</name>
    <name type="synonym">Magnaporthe poae</name>
    <dbReference type="NCBI Taxonomy" id="644358"/>
    <lineage>
        <taxon>Eukaryota</taxon>
        <taxon>Fungi</taxon>
        <taxon>Dikarya</taxon>
        <taxon>Ascomycota</taxon>
        <taxon>Pezizomycotina</taxon>
        <taxon>Sordariomycetes</taxon>
        <taxon>Sordariomycetidae</taxon>
        <taxon>Magnaporthales</taxon>
        <taxon>Magnaporthaceae</taxon>
        <taxon>Magnaporthiopsis</taxon>
    </lineage>
</organism>
<name>A0A0C4EBG4_MAGP6</name>
<gene>
    <name evidence="1" type="ORF">MAPG_10011</name>
</gene>
<dbReference type="OrthoDB" id="1729737at2759"/>
<dbReference type="EMBL" id="ADBL01002567">
    <property type="status" value="NOT_ANNOTATED_CDS"/>
    <property type="molecule type" value="Genomic_DNA"/>
</dbReference>
<dbReference type="EnsemblFungi" id="MAPG_10011T0">
    <property type="protein sequence ID" value="MAPG_10011T0"/>
    <property type="gene ID" value="MAPG_10011"/>
</dbReference>
<evidence type="ECO:0000313" key="3">
    <source>
        <dbReference type="Proteomes" id="UP000011715"/>
    </source>
</evidence>
<keyword evidence="3" id="KW-1185">Reference proteome</keyword>
<dbReference type="AlphaFoldDB" id="A0A0C4EBG4"/>
<dbReference type="STRING" id="644358.A0A0C4EBG4"/>
<reference evidence="1" key="1">
    <citation type="submission" date="2010-05" db="EMBL/GenBank/DDBJ databases">
        <title>The Genome Sequence of Magnaporthe poae strain ATCC 64411.</title>
        <authorList>
            <consortium name="The Broad Institute Genome Sequencing Platform"/>
            <consortium name="Broad Institute Genome Sequencing Center for Infectious Disease"/>
            <person name="Ma L.-J."/>
            <person name="Dead R."/>
            <person name="Young S."/>
            <person name="Zeng Q."/>
            <person name="Koehrsen M."/>
            <person name="Alvarado L."/>
            <person name="Berlin A."/>
            <person name="Chapman S.B."/>
            <person name="Chen Z."/>
            <person name="Freedman E."/>
            <person name="Gellesch M."/>
            <person name="Goldberg J."/>
            <person name="Griggs A."/>
            <person name="Gujja S."/>
            <person name="Heilman E.R."/>
            <person name="Heiman D."/>
            <person name="Hepburn T."/>
            <person name="Howarth C."/>
            <person name="Jen D."/>
            <person name="Larson L."/>
            <person name="Mehta T."/>
            <person name="Neiman D."/>
            <person name="Pearson M."/>
            <person name="Roberts A."/>
            <person name="Saif S."/>
            <person name="Shea T."/>
            <person name="Shenoy N."/>
            <person name="Sisk P."/>
            <person name="Stolte C."/>
            <person name="Sykes S."/>
            <person name="Walk T."/>
            <person name="White J."/>
            <person name="Yandava C."/>
            <person name="Haas B."/>
            <person name="Nusbaum C."/>
            <person name="Birren B."/>
        </authorList>
    </citation>
    <scope>NUCLEOTIDE SEQUENCE</scope>
    <source>
        <strain evidence="1">ATCC 64411</strain>
    </source>
</reference>
<dbReference type="EMBL" id="GL876977">
    <property type="protein sequence ID" value="KLU91493.1"/>
    <property type="molecule type" value="Genomic_DNA"/>
</dbReference>
<evidence type="ECO:0000313" key="2">
    <source>
        <dbReference type="EnsemblFungi" id="MAPG_10011T0"/>
    </source>
</evidence>
<protein>
    <submittedName>
        <fullName evidence="1 2">Uncharacterized protein</fullName>
    </submittedName>
</protein>
<accession>A0A0C4EBG4</accession>
<dbReference type="Proteomes" id="UP000011715">
    <property type="component" value="Unassembled WGS sequence"/>
</dbReference>
<reference evidence="2" key="5">
    <citation type="submission" date="2015-06" db="UniProtKB">
        <authorList>
            <consortium name="EnsemblFungi"/>
        </authorList>
    </citation>
    <scope>IDENTIFICATION</scope>
    <source>
        <strain evidence="2">ATCC 64411</strain>
    </source>
</reference>
<proteinExistence type="predicted"/>
<evidence type="ECO:0000313" key="1">
    <source>
        <dbReference type="EMBL" id="KLU91493.1"/>
    </source>
</evidence>
<reference evidence="1" key="3">
    <citation type="submission" date="2011-03" db="EMBL/GenBank/DDBJ databases">
        <title>Annotation of Magnaporthe poae ATCC 64411.</title>
        <authorList>
            <person name="Ma L.-J."/>
            <person name="Dead R."/>
            <person name="Young S.K."/>
            <person name="Zeng Q."/>
            <person name="Gargeya S."/>
            <person name="Fitzgerald M."/>
            <person name="Haas B."/>
            <person name="Abouelleil A."/>
            <person name="Alvarado L."/>
            <person name="Arachchi H.M."/>
            <person name="Berlin A."/>
            <person name="Brown A."/>
            <person name="Chapman S.B."/>
            <person name="Chen Z."/>
            <person name="Dunbar C."/>
            <person name="Freedman E."/>
            <person name="Gearin G."/>
            <person name="Gellesch M."/>
            <person name="Goldberg J."/>
            <person name="Griggs A."/>
            <person name="Gujja S."/>
            <person name="Heiman D."/>
            <person name="Howarth C."/>
            <person name="Larson L."/>
            <person name="Lui A."/>
            <person name="MacDonald P.J.P."/>
            <person name="Mehta T."/>
            <person name="Montmayeur A."/>
            <person name="Murphy C."/>
            <person name="Neiman D."/>
            <person name="Pearson M."/>
            <person name="Priest M."/>
            <person name="Roberts A."/>
            <person name="Saif S."/>
            <person name="Shea T."/>
            <person name="Shenoy N."/>
            <person name="Sisk P."/>
            <person name="Stolte C."/>
            <person name="Sykes S."/>
            <person name="Yandava C."/>
            <person name="Wortman J."/>
            <person name="Nusbaum C."/>
            <person name="Birren B."/>
        </authorList>
    </citation>
    <scope>NUCLEOTIDE SEQUENCE</scope>
    <source>
        <strain evidence="1">ATCC 64411</strain>
    </source>
</reference>
<reference evidence="2" key="4">
    <citation type="journal article" date="2015" name="G3 (Bethesda)">
        <title>Genome sequences of three phytopathogenic species of the Magnaporthaceae family of fungi.</title>
        <authorList>
            <person name="Okagaki L.H."/>
            <person name="Nunes C.C."/>
            <person name="Sailsbery J."/>
            <person name="Clay B."/>
            <person name="Brown D."/>
            <person name="John T."/>
            <person name="Oh Y."/>
            <person name="Young N."/>
            <person name="Fitzgerald M."/>
            <person name="Haas B.J."/>
            <person name="Zeng Q."/>
            <person name="Young S."/>
            <person name="Adiconis X."/>
            <person name="Fan L."/>
            <person name="Levin J.Z."/>
            <person name="Mitchell T.K."/>
            <person name="Okubara P.A."/>
            <person name="Farman M.L."/>
            <person name="Kohn L.M."/>
            <person name="Birren B."/>
            <person name="Ma L.-J."/>
            <person name="Dean R.A."/>
        </authorList>
    </citation>
    <scope>NUCLEOTIDE SEQUENCE</scope>
    <source>
        <strain evidence="2">ATCC 64411 / 73-15</strain>
    </source>
</reference>
<sequence>MQKSVAADRDVEPAKYAHVHAVPVPKLLQAPFGFPPKYNFNRVAVYVLPGPSSSPRTPTAVVLRGTTRSHGPVEMTIPVQTLARPGETVHQLAAKKAVHGLWFGGLRLACVRQERRGRQAARGEVRRPFCRHGGAGGGPCWTSDHLVRAPSTAHRRPQCSILPFVREASIHRCRPEDPRCNSHASLSWPITQMPQASSASLQTI</sequence>
<dbReference type="VEuPathDB" id="FungiDB:MAPG_10011"/>
<reference evidence="3" key="2">
    <citation type="submission" date="2010-05" db="EMBL/GenBank/DDBJ databases">
        <title>The genome sequence of Magnaporthe poae strain ATCC 64411.</title>
        <authorList>
            <person name="Ma L.-J."/>
            <person name="Dead R."/>
            <person name="Young S."/>
            <person name="Zeng Q."/>
            <person name="Koehrsen M."/>
            <person name="Alvarado L."/>
            <person name="Berlin A."/>
            <person name="Chapman S.B."/>
            <person name="Chen Z."/>
            <person name="Freedman E."/>
            <person name="Gellesch M."/>
            <person name="Goldberg J."/>
            <person name="Griggs A."/>
            <person name="Gujja S."/>
            <person name="Heilman E.R."/>
            <person name="Heiman D."/>
            <person name="Hepburn T."/>
            <person name="Howarth C."/>
            <person name="Jen D."/>
            <person name="Larson L."/>
            <person name="Mehta T."/>
            <person name="Neiman D."/>
            <person name="Pearson M."/>
            <person name="Roberts A."/>
            <person name="Saif S."/>
            <person name="Shea T."/>
            <person name="Shenoy N."/>
            <person name="Sisk P."/>
            <person name="Stolte C."/>
            <person name="Sykes S."/>
            <person name="Walk T."/>
            <person name="White J."/>
            <person name="Yandava C."/>
            <person name="Haas B."/>
            <person name="Nusbaum C."/>
            <person name="Birren B."/>
        </authorList>
    </citation>
    <scope>NUCLEOTIDE SEQUENCE [LARGE SCALE GENOMIC DNA]</scope>
    <source>
        <strain evidence="3">ATCC 64411 / 73-15</strain>
    </source>
</reference>